<dbReference type="Gene3D" id="1.10.10.10">
    <property type="entry name" value="Winged helix-like DNA-binding domain superfamily/Winged helix DNA-binding domain"/>
    <property type="match status" value="1"/>
</dbReference>
<reference evidence="10 11" key="1">
    <citation type="submission" date="2018-06" db="EMBL/GenBank/DDBJ databases">
        <title>Genomic Encyclopedia of Archaeal and Bacterial Type Strains, Phase II (KMG-II): from individual species to whole genera.</title>
        <authorList>
            <person name="Goeker M."/>
        </authorList>
    </citation>
    <scope>NUCLEOTIDE SEQUENCE [LARGE SCALE GENOMIC DNA]</scope>
    <source>
        <strain evidence="10 11">DSM 6779</strain>
    </source>
</reference>
<dbReference type="EC" id="2.1.1.63" evidence="3"/>
<dbReference type="FunFam" id="1.10.10.10:FF:000214">
    <property type="entry name" value="Methylated-DNA--protein-cysteine methyltransferase"/>
    <property type="match status" value="1"/>
</dbReference>
<keyword evidence="6" id="KW-0227">DNA damage</keyword>
<dbReference type="PANTHER" id="PTHR10815:SF13">
    <property type="entry name" value="METHYLATED-DNA--PROTEIN-CYSTEINE METHYLTRANSFERASE"/>
    <property type="match status" value="1"/>
</dbReference>
<keyword evidence="7" id="KW-0234">DNA repair</keyword>
<comment type="caution">
    <text evidence="10">The sequence shown here is derived from an EMBL/GenBank/DDBJ whole genome shotgun (WGS) entry which is preliminary data.</text>
</comment>
<organism evidence="10 11">
    <name type="scientific">Breznakibacter xylanolyticus</name>
    <dbReference type="NCBI Taxonomy" id="990"/>
    <lineage>
        <taxon>Bacteria</taxon>
        <taxon>Pseudomonadati</taxon>
        <taxon>Bacteroidota</taxon>
        <taxon>Bacteroidia</taxon>
        <taxon>Marinilabiliales</taxon>
        <taxon>Marinilabiliaceae</taxon>
        <taxon>Breznakibacter</taxon>
    </lineage>
</organism>
<evidence type="ECO:0000256" key="6">
    <source>
        <dbReference type="ARBA" id="ARBA00022763"/>
    </source>
</evidence>
<comment type="catalytic activity">
    <reaction evidence="1">
        <text>a 4-O-methyl-thymidine in DNA + L-cysteinyl-[protein] = a thymidine in DNA + S-methyl-L-cysteinyl-[protein]</text>
        <dbReference type="Rhea" id="RHEA:53428"/>
        <dbReference type="Rhea" id="RHEA-COMP:10131"/>
        <dbReference type="Rhea" id="RHEA-COMP:10132"/>
        <dbReference type="Rhea" id="RHEA-COMP:13555"/>
        <dbReference type="Rhea" id="RHEA-COMP:13556"/>
        <dbReference type="ChEBI" id="CHEBI:29950"/>
        <dbReference type="ChEBI" id="CHEBI:82612"/>
        <dbReference type="ChEBI" id="CHEBI:137386"/>
        <dbReference type="ChEBI" id="CHEBI:137387"/>
        <dbReference type="EC" id="2.1.1.63"/>
    </reaction>
</comment>
<dbReference type="InterPro" id="IPR036631">
    <property type="entry name" value="MGMT_N_sf"/>
</dbReference>
<dbReference type="InterPro" id="IPR014048">
    <property type="entry name" value="MethylDNA_cys_MeTrfase_DNA-bd"/>
</dbReference>
<dbReference type="EMBL" id="QKZK01000013">
    <property type="protein sequence ID" value="PZX16369.1"/>
    <property type="molecule type" value="Genomic_DNA"/>
</dbReference>
<dbReference type="Pfam" id="PF01035">
    <property type="entry name" value="DNA_binding_1"/>
    <property type="match status" value="1"/>
</dbReference>
<dbReference type="Proteomes" id="UP000249239">
    <property type="component" value="Unassembled WGS sequence"/>
</dbReference>
<sequence length="179" mass="19647">MQLFNVSFVNKELVFCWQSTGLGRLLLAASPTGLCYAAFDDGLAMDNLFSRFPGCSLVEQYNPVLHLALLCFHSKGSLVDLRLEVTATPFQFAVWKALLDIPSGKVVTYGEIAVRVGHPKAVRAVGTAVGANPLALFVPCHRVVPQLGGVGNYRWGQERKKQLLEVEKQNLHPGIWLSL</sequence>
<dbReference type="GO" id="GO:0032259">
    <property type="term" value="P:methylation"/>
    <property type="evidence" value="ECO:0007669"/>
    <property type="project" value="UniProtKB-KW"/>
</dbReference>
<evidence type="ECO:0000259" key="9">
    <source>
        <dbReference type="Pfam" id="PF01035"/>
    </source>
</evidence>
<accession>A0A2W7Q3Y3</accession>
<evidence type="ECO:0000256" key="2">
    <source>
        <dbReference type="ARBA" id="ARBA00008711"/>
    </source>
</evidence>
<evidence type="ECO:0000313" key="11">
    <source>
        <dbReference type="Proteomes" id="UP000249239"/>
    </source>
</evidence>
<dbReference type="NCBIfam" id="TIGR00589">
    <property type="entry name" value="ogt"/>
    <property type="match status" value="1"/>
</dbReference>
<dbReference type="SUPFAM" id="SSF46767">
    <property type="entry name" value="Methylated DNA-protein cysteine methyltransferase, C-terminal domain"/>
    <property type="match status" value="1"/>
</dbReference>
<evidence type="ECO:0000313" key="10">
    <source>
        <dbReference type="EMBL" id="PZX16369.1"/>
    </source>
</evidence>
<evidence type="ECO:0000256" key="5">
    <source>
        <dbReference type="ARBA" id="ARBA00022679"/>
    </source>
</evidence>
<dbReference type="GO" id="GO:0006281">
    <property type="term" value="P:DNA repair"/>
    <property type="evidence" value="ECO:0007669"/>
    <property type="project" value="UniProtKB-KW"/>
</dbReference>
<keyword evidence="11" id="KW-1185">Reference proteome</keyword>
<evidence type="ECO:0000256" key="3">
    <source>
        <dbReference type="ARBA" id="ARBA00011918"/>
    </source>
</evidence>
<dbReference type="RefSeq" id="WP_221621324.1">
    <property type="nucleotide sequence ID" value="NZ_QKZK01000013.1"/>
</dbReference>
<evidence type="ECO:0000256" key="1">
    <source>
        <dbReference type="ARBA" id="ARBA00001286"/>
    </source>
</evidence>
<comment type="catalytic activity">
    <reaction evidence="8">
        <text>a 6-O-methyl-2'-deoxyguanosine in DNA + L-cysteinyl-[protein] = S-methyl-L-cysteinyl-[protein] + a 2'-deoxyguanosine in DNA</text>
        <dbReference type="Rhea" id="RHEA:24000"/>
        <dbReference type="Rhea" id="RHEA-COMP:10131"/>
        <dbReference type="Rhea" id="RHEA-COMP:10132"/>
        <dbReference type="Rhea" id="RHEA-COMP:11367"/>
        <dbReference type="Rhea" id="RHEA-COMP:11368"/>
        <dbReference type="ChEBI" id="CHEBI:29950"/>
        <dbReference type="ChEBI" id="CHEBI:82612"/>
        <dbReference type="ChEBI" id="CHEBI:85445"/>
        <dbReference type="ChEBI" id="CHEBI:85448"/>
        <dbReference type="EC" id="2.1.1.63"/>
    </reaction>
</comment>
<dbReference type="Gene3D" id="3.30.160.70">
    <property type="entry name" value="Methylated DNA-protein cysteine methyltransferase domain"/>
    <property type="match status" value="1"/>
</dbReference>
<evidence type="ECO:0000256" key="7">
    <source>
        <dbReference type="ARBA" id="ARBA00023204"/>
    </source>
</evidence>
<dbReference type="PANTHER" id="PTHR10815">
    <property type="entry name" value="METHYLATED-DNA--PROTEIN-CYSTEINE METHYLTRANSFERASE"/>
    <property type="match status" value="1"/>
</dbReference>
<dbReference type="InterPro" id="IPR001497">
    <property type="entry name" value="MethylDNA_cys_MeTrfase_AS"/>
</dbReference>
<dbReference type="InterPro" id="IPR036388">
    <property type="entry name" value="WH-like_DNA-bd_sf"/>
</dbReference>
<name>A0A2W7Q3Y3_9BACT</name>
<dbReference type="GO" id="GO:0003908">
    <property type="term" value="F:methylated-DNA-[protein]-cysteine S-methyltransferase activity"/>
    <property type="evidence" value="ECO:0007669"/>
    <property type="project" value="UniProtKB-EC"/>
</dbReference>
<dbReference type="InterPro" id="IPR036217">
    <property type="entry name" value="MethylDNA_cys_MeTrfase_DNAb"/>
</dbReference>
<comment type="similarity">
    <text evidence="2">Belongs to the MGMT family.</text>
</comment>
<feature type="domain" description="Methylated-DNA-[protein]-cysteine S-methyltransferase DNA binding" evidence="9">
    <location>
        <begin position="89"/>
        <end position="168"/>
    </location>
</feature>
<evidence type="ECO:0000256" key="8">
    <source>
        <dbReference type="ARBA" id="ARBA00049348"/>
    </source>
</evidence>
<keyword evidence="5 10" id="KW-0808">Transferase</keyword>
<proteinExistence type="inferred from homology"/>
<dbReference type="AlphaFoldDB" id="A0A2W7Q3Y3"/>
<dbReference type="PROSITE" id="PS00374">
    <property type="entry name" value="MGMT"/>
    <property type="match status" value="1"/>
</dbReference>
<protein>
    <recommendedName>
        <fullName evidence="3">methylated-DNA--[protein]-cysteine S-methyltransferase</fullName>
        <ecNumber evidence="3">2.1.1.63</ecNumber>
    </recommendedName>
</protein>
<dbReference type="CDD" id="cd06445">
    <property type="entry name" value="ATase"/>
    <property type="match status" value="1"/>
</dbReference>
<gene>
    <name evidence="10" type="ORF">LX69_01863</name>
</gene>
<keyword evidence="4 10" id="KW-0489">Methyltransferase</keyword>
<dbReference type="SUPFAM" id="SSF53155">
    <property type="entry name" value="Methylated DNA-protein cysteine methyltransferase domain"/>
    <property type="match status" value="1"/>
</dbReference>
<evidence type="ECO:0000256" key="4">
    <source>
        <dbReference type="ARBA" id="ARBA00022603"/>
    </source>
</evidence>